<feature type="compositionally biased region" description="Polar residues" evidence="2">
    <location>
        <begin position="398"/>
        <end position="408"/>
    </location>
</feature>
<dbReference type="EMBL" id="JBFMKM010000009">
    <property type="protein sequence ID" value="KAL1304010.1"/>
    <property type="molecule type" value="Genomic_DNA"/>
</dbReference>
<feature type="compositionally biased region" description="Basic residues" evidence="2">
    <location>
        <begin position="115"/>
        <end position="130"/>
    </location>
</feature>
<keyword evidence="1" id="KW-0175">Coiled coil</keyword>
<organism evidence="4 5">
    <name type="scientific">Neodothiora populina</name>
    <dbReference type="NCBI Taxonomy" id="2781224"/>
    <lineage>
        <taxon>Eukaryota</taxon>
        <taxon>Fungi</taxon>
        <taxon>Dikarya</taxon>
        <taxon>Ascomycota</taxon>
        <taxon>Pezizomycotina</taxon>
        <taxon>Dothideomycetes</taxon>
        <taxon>Dothideomycetidae</taxon>
        <taxon>Dothideales</taxon>
        <taxon>Dothioraceae</taxon>
        <taxon>Neodothiora</taxon>
    </lineage>
</organism>
<dbReference type="Proteomes" id="UP001562354">
    <property type="component" value="Unassembled WGS sequence"/>
</dbReference>
<dbReference type="InterPro" id="IPR038988">
    <property type="entry name" value="Sas4"/>
</dbReference>
<feature type="region of interest" description="Disordered" evidence="2">
    <location>
        <begin position="712"/>
        <end position="733"/>
    </location>
</feature>
<evidence type="ECO:0000256" key="1">
    <source>
        <dbReference type="SAM" id="Coils"/>
    </source>
</evidence>
<dbReference type="PANTHER" id="PTHR38422">
    <property type="entry name" value="SOMETHING ABOUT SILENCING PROTEIN 4"/>
    <property type="match status" value="1"/>
</dbReference>
<dbReference type="PANTHER" id="PTHR38422:SF1">
    <property type="entry name" value="SOMETHING ABOUT SILENCING PROTEIN 4"/>
    <property type="match status" value="1"/>
</dbReference>
<dbReference type="InterPro" id="IPR029184">
    <property type="entry name" value="Sas4_dom"/>
</dbReference>
<dbReference type="GeneID" id="95974154"/>
<evidence type="ECO:0000259" key="3">
    <source>
        <dbReference type="Pfam" id="PF15460"/>
    </source>
</evidence>
<keyword evidence="5" id="KW-1185">Reference proteome</keyword>
<feature type="compositionally biased region" description="Pro residues" evidence="2">
    <location>
        <begin position="641"/>
        <end position="656"/>
    </location>
</feature>
<evidence type="ECO:0000256" key="2">
    <source>
        <dbReference type="SAM" id="MobiDB-lite"/>
    </source>
</evidence>
<feature type="compositionally biased region" description="Basic residues" evidence="2">
    <location>
        <begin position="138"/>
        <end position="147"/>
    </location>
</feature>
<proteinExistence type="predicted"/>
<feature type="compositionally biased region" description="Acidic residues" evidence="2">
    <location>
        <begin position="554"/>
        <end position="587"/>
    </location>
</feature>
<dbReference type="Pfam" id="PF15460">
    <property type="entry name" value="SAS4"/>
    <property type="match status" value="1"/>
</dbReference>
<feature type="compositionally biased region" description="Low complexity" evidence="2">
    <location>
        <begin position="99"/>
        <end position="114"/>
    </location>
</feature>
<feature type="region of interest" description="Disordered" evidence="2">
    <location>
        <begin position="396"/>
        <end position="428"/>
    </location>
</feature>
<feature type="compositionally biased region" description="Basic residues" evidence="2">
    <location>
        <begin position="610"/>
        <end position="624"/>
    </location>
</feature>
<feature type="compositionally biased region" description="Polar residues" evidence="2">
    <location>
        <begin position="206"/>
        <end position="231"/>
    </location>
</feature>
<evidence type="ECO:0000313" key="4">
    <source>
        <dbReference type="EMBL" id="KAL1304010.1"/>
    </source>
</evidence>
<feature type="compositionally biased region" description="Basic and acidic residues" evidence="2">
    <location>
        <begin position="323"/>
        <end position="338"/>
    </location>
</feature>
<reference evidence="4 5" key="1">
    <citation type="submission" date="2024-07" db="EMBL/GenBank/DDBJ databases">
        <title>Draft sequence of the Neodothiora populina.</title>
        <authorList>
            <person name="Drown D.D."/>
            <person name="Schuette U.S."/>
            <person name="Buechlein A.B."/>
            <person name="Rusch D.R."/>
            <person name="Winton L.W."/>
            <person name="Adams G.A."/>
        </authorList>
    </citation>
    <scope>NUCLEOTIDE SEQUENCE [LARGE SCALE GENOMIC DNA]</scope>
    <source>
        <strain evidence="4 5">CPC 39397</strain>
    </source>
</reference>
<feature type="compositionally biased region" description="Basic and acidic residues" evidence="2">
    <location>
        <begin position="61"/>
        <end position="70"/>
    </location>
</feature>
<feature type="domain" description="Something about silencing protein 4" evidence="3">
    <location>
        <begin position="451"/>
        <end position="546"/>
    </location>
</feature>
<feature type="compositionally biased region" description="Low complexity" evidence="2">
    <location>
        <begin position="182"/>
        <end position="191"/>
    </location>
</feature>
<evidence type="ECO:0000313" key="5">
    <source>
        <dbReference type="Proteomes" id="UP001562354"/>
    </source>
</evidence>
<feature type="coiled-coil region" evidence="1">
    <location>
        <begin position="458"/>
        <end position="488"/>
    </location>
</feature>
<feature type="region of interest" description="Disordered" evidence="2">
    <location>
        <begin position="34"/>
        <end position="253"/>
    </location>
</feature>
<name>A0ABR3PD39_9PEZI</name>
<protein>
    <recommendedName>
        <fullName evidence="3">Something about silencing protein 4 domain-containing protein</fullName>
    </recommendedName>
</protein>
<feature type="region of interest" description="Disordered" evidence="2">
    <location>
        <begin position="309"/>
        <end position="338"/>
    </location>
</feature>
<accession>A0ABR3PD39</accession>
<comment type="caution">
    <text evidence="4">The sequence shown here is derived from an EMBL/GenBank/DDBJ whole genome shotgun (WGS) entry which is preliminary data.</text>
</comment>
<feature type="compositionally biased region" description="Low complexity" evidence="2">
    <location>
        <begin position="35"/>
        <end position="50"/>
    </location>
</feature>
<feature type="region of interest" description="Disordered" evidence="2">
    <location>
        <begin position="546"/>
        <end position="656"/>
    </location>
</feature>
<gene>
    <name evidence="4" type="ORF">AAFC00_000451</name>
</gene>
<sequence length="733" mass="81392">MTLLWSSATANGSERGSCERTLLQSLQDAGFTKAQVQQKQQHQQQQQEQQHPGGIAVQLDDSSRVRERTPKWSSGVIGMGNPFRPLTRQSPTRPDVGVASRASASASASTTSSSQHHHHHHHQHQHRHHQLQLPPQYHQHHHLHHHQLPPPPPQQQHHQHHRQLHQIDDPASPQPGILYAQSSASTSGSSERSNKRIKLTVRDPTIASSDTRQGRSAKTDGNSTTLNTITTAADGVNARHNNTSPPPTLRPPTRLTFTRPHGHALKTTNGVQTRLSFTQDAVQAVKSTSPAVSGPSPSATPIALEDAPVAPSAAELAQRPTRKTADRRSLRSHDEGSRVKSELAVYFPNYEDVVYDTPQEPELLDVDTRFVIIDHVHAEPSKTKGKGKSKERLEAQNADMTSPAQRILTSPKPQPFSTSVTSPSKDRNRLNGAQVIDFSSIEKSVGHHPKDPLNDTFYFTAHRRAERKEKQLRNIEKERAMHEKAQLERLLDGLQGYDWLRIMGITGVTDTESRKYEQKRDYFISEVQALLQKFKTWKDEERRLKMEKEAAAAAEEEDDDDDEEDEDDSDDEEGASNDVNGSEDEPSSSDVDGAAARQLQLEASGGGKGRGGKGGKGSKGKRPLQHPQPLNQQQREKAPALAPPRPPPPVVYRPPTPEGPFTSFYAKPHLRAAALGKARHGRKLTAFGQALPEVEEREFTLPSDYITPEAIKESARRRRRMKRESLMDGSASK</sequence>
<dbReference type="RefSeq" id="XP_069200285.1">
    <property type="nucleotide sequence ID" value="XM_069348558.1"/>
</dbReference>